<evidence type="ECO:0000313" key="3">
    <source>
        <dbReference type="EMBL" id="NQX30877.1"/>
    </source>
</evidence>
<comment type="caution">
    <text evidence="3">The sequence shown here is derived from an EMBL/GenBank/DDBJ whole genome shotgun (WGS) entry which is preliminary data.</text>
</comment>
<dbReference type="RefSeq" id="WP_173269063.1">
    <property type="nucleotide sequence ID" value="NZ_JABMKV010000001.1"/>
</dbReference>
<evidence type="ECO:0000313" key="4">
    <source>
        <dbReference type="Proteomes" id="UP000762110"/>
    </source>
</evidence>
<keyword evidence="4" id="KW-1185">Reference proteome</keyword>
<sequence>MKKLILSIAIVVIGFTAVHAQDSTRVRKTNKTVKFSAEQRAEMASEAMQQKLALTDDQKQKVYQLELDRVKKNDEWRKQDENTMKGKMDERKAFLKESKEKMDAILTAEQRKTLAASRDEMRKKMKDRKGPKGSRNGDKTPSPATNN</sequence>
<feature type="compositionally biased region" description="Basic and acidic residues" evidence="1">
    <location>
        <begin position="76"/>
        <end position="122"/>
    </location>
</feature>
<dbReference type="Proteomes" id="UP000762110">
    <property type="component" value="Unassembled WGS sequence"/>
</dbReference>
<keyword evidence="2" id="KW-0732">Signal</keyword>
<evidence type="ECO:0000256" key="2">
    <source>
        <dbReference type="SAM" id="SignalP"/>
    </source>
</evidence>
<gene>
    <name evidence="3" type="ORF">HQN85_04030</name>
</gene>
<protein>
    <recommendedName>
        <fullName evidence="5">DUF4890 domain-containing protein</fullName>
    </recommendedName>
</protein>
<accession>A0ABX2DAL7</accession>
<feature type="region of interest" description="Disordered" evidence="1">
    <location>
        <begin position="76"/>
        <end position="147"/>
    </location>
</feature>
<feature type="chain" id="PRO_5045579151" description="DUF4890 domain-containing protein" evidence="2">
    <location>
        <begin position="21"/>
        <end position="147"/>
    </location>
</feature>
<organism evidence="3 4">
    <name type="scientific">Pedobacter boryungensis</name>
    <dbReference type="NCBI Taxonomy" id="869962"/>
    <lineage>
        <taxon>Bacteria</taxon>
        <taxon>Pseudomonadati</taxon>
        <taxon>Bacteroidota</taxon>
        <taxon>Sphingobacteriia</taxon>
        <taxon>Sphingobacteriales</taxon>
        <taxon>Sphingobacteriaceae</taxon>
        <taxon>Pedobacter</taxon>
    </lineage>
</organism>
<evidence type="ECO:0000256" key="1">
    <source>
        <dbReference type="SAM" id="MobiDB-lite"/>
    </source>
</evidence>
<feature type="signal peptide" evidence="2">
    <location>
        <begin position="1"/>
        <end position="20"/>
    </location>
</feature>
<evidence type="ECO:0008006" key="5">
    <source>
        <dbReference type="Google" id="ProtNLM"/>
    </source>
</evidence>
<proteinExistence type="predicted"/>
<feature type="compositionally biased region" description="Basic residues" evidence="1">
    <location>
        <begin position="123"/>
        <end position="132"/>
    </location>
</feature>
<dbReference type="EMBL" id="JABMKV010000001">
    <property type="protein sequence ID" value="NQX30877.1"/>
    <property type="molecule type" value="Genomic_DNA"/>
</dbReference>
<name>A0ABX2DAL7_9SPHI</name>
<reference evidence="3 4" key="1">
    <citation type="submission" date="2020-05" db="EMBL/GenBank/DDBJ databases">
        <title>Description of Pedobacter foliorum sp. nov.</title>
        <authorList>
            <person name="Qi S."/>
            <person name="Carlier A."/>
            <person name="Cnockaert M."/>
            <person name="Vandamme P."/>
        </authorList>
    </citation>
    <scope>NUCLEOTIDE SEQUENCE [LARGE SCALE GENOMIC DNA]</scope>
    <source>
        <strain evidence="3 4">LMG 31300</strain>
    </source>
</reference>